<dbReference type="PANTHER" id="PTHR39084:SF1">
    <property type="entry name" value="DUF4010 DOMAIN-CONTAINING PROTEIN"/>
    <property type="match status" value="1"/>
</dbReference>
<accession>A0A2D2CWF9</accession>
<dbReference type="AlphaFoldDB" id="A0A2D2CWF9"/>
<feature type="transmembrane region" description="Helical" evidence="1">
    <location>
        <begin position="338"/>
        <end position="360"/>
    </location>
</feature>
<feature type="transmembrane region" description="Helical" evidence="1">
    <location>
        <begin position="205"/>
        <end position="228"/>
    </location>
</feature>
<feature type="domain" description="DUF4010" evidence="3">
    <location>
        <begin position="186"/>
        <end position="395"/>
    </location>
</feature>
<sequence length="422" mass="43809">METLELFRRLSVALGIGLLIGLERGWQARADEEGERAAGLRTHALAALLGAVWGAIGDQTGIGGAVSLGLAFVVYSAAMALFRYRETERDETFGATTVVGAMLAFALGAYAMIGDIQVAGAAGVATASLLALKRATHGWLRRITWDELRSGLILLAMTVVLLPLLPDRALDPWGAVNPFRIWLLTVMIACLSFFGYVVIKATGGASGVAMTGIAGGLASSTAATVTLAKLAREHVEHRPLFVGGALLSGATMTLRVLAIVALVDRSMLSTLAPPFACAAVVMIAAALLFMRRAMTAPAQDESFAPHNPLDMGVVVKFGLLLTAISALSRLATHFAGAAGAYVLAAISGLADVDAITLSMADLDRSAIPMETAAKAIGLAVAVNTLAKCALTFWIGGARAGWRMTIVSVLAILCAILSLLLRG</sequence>
<dbReference type="Proteomes" id="UP000230709">
    <property type="component" value="Chromosome"/>
</dbReference>
<dbReference type="STRING" id="595536.GCA_000178815_04471"/>
<feature type="transmembrane region" description="Helical" evidence="1">
    <location>
        <begin position="240"/>
        <end position="262"/>
    </location>
</feature>
<name>A0A2D2CWF9_METT3</name>
<dbReference type="InterPro" id="IPR049177">
    <property type="entry name" value="MgtC_SapB_SrpB_YhiD_N"/>
</dbReference>
<feature type="transmembrane region" description="Helical" evidence="1">
    <location>
        <begin position="148"/>
        <end position="167"/>
    </location>
</feature>
<feature type="transmembrane region" description="Helical" evidence="1">
    <location>
        <begin position="62"/>
        <end position="81"/>
    </location>
</feature>
<dbReference type="PANTHER" id="PTHR39084">
    <property type="entry name" value="MEMBRANE PROTEIN-RELATED"/>
    <property type="match status" value="1"/>
</dbReference>
<protein>
    <submittedName>
        <fullName evidence="4">Uncharacterized protein</fullName>
    </submittedName>
</protein>
<evidence type="ECO:0000259" key="3">
    <source>
        <dbReference type="Pfam" id="PF13194"/>
    </source>
</evidence>
<keyword evidence="5" id="KW-1185">Reference proteome</keyword>
<reference evidence="5" key="1">
    <citation type="submission" date="2017-10" db="EMBL/GenBank/DDBJ databases">
        <title>Completed PacBio SMRT sequence of Methylosinus trichosporium OB3b reveals presence of a third large plasmid.</title>
        <authorList>
            <person name="Charles T.C."/>
            <person name="Lynch M.D.J."/>
            <person name="Heil J.R."/>
            <person name="Cheng J."/>
        </authorList>
    </citation>
    <scope>NUCLEOTIDE SEQUENCE [LARGE SCALE GENOMIC DNA]</scope>
    <source>
        <strain evidence="5">OB3b</strain>
    </source>
</reference>
<proteinExistence type="predicted"/>
<keyword evidence="1" id="KW-1133">Transmembrane helix</keyword>
<feature type="transmembrane region" description="Helical" evidence="1">
    <location>
        <begin position="93"/>
        <end position="113"/>
    </location>
</feature>
<evidence type="ECO:0000313" key="4">
    <source>
        <dbReference type="EMBL" id="ATQ67043.1"/>
    </source>
</evidence>
<feature type="transmembrane region" description="Helical" evidence="1">
    <location>
        <begin position="38"/>
        <end position="56"/>
    </location>
</feature>
<evidence type="ECO:0000313" key="5">
    <source>
        <dbReference type="Proteomes" id="UP000230709"/>
    </source>
</evidence>
<feature type="transmembrane region" description="Helical" evidence="1">
    <location>
        <begin position="179"/>
        <end position="199"/>
    </location>
</feature>
<feature type="transmembrane region" description="Helical" evidence="1">
    <location>
        <begin position="268"/>
        <end position="290"/>
    </location>
</feature>
<dbReference type="KEGG" id="mtw:CQW49_03445"/>
<feature type="transmembrane region" description="Helical" evidence="1">
    <location>
        <begin position="372"/>
        <end position="394"/>
    </location>
</feature>
<keyword evidence="1" id="KW-0812">Transmembrane</keyword>
<dbReference type="Pfam" id="PF13194">
    <property type="entry name" value="DUF4010"/>
    <property type="match status" value="1"/>
</dbReference>
<dbReference type="InterPro" id="IPR025105">
    <property type="entry name" value="DUF4010"/>
</dbReference>
<dbReference type="EMBL" id="CP023737">
    <property type="protein sequence ID" value="ATQ67043.1"/>
    <property type="molecule type" value="Genomic_DNA"/>
</dbReference>
<keyword evidence="1" id="KW-0472">Membrane</keyword>
<feature type="transmembrane region" description="Helical" evidence="1">
    <location>
        <begin position="311"/>
        <end position="332"/>
    </location>
</feature>
<evidence type="ECO:0000256" key="1">
    <source>
        <dbReference type="SAM" id="Phobius"/>
    </source>
</evidence>
<dbReference type="RefSeq" id="WP_003612226.1">
    <property type="nucleotide sequence ID" value="NZ_ADVE02000001.1"/>
</dbReference>
<feature type="transmembrane region" description="Helical" evidence="1">
    <location>
        <begin position="400"/>
        <end position="420"/>
    </location>
</feature>
<evidence type="ECO:0000259" key="2">
    <source>
        <dbReference type="Pfam" id="PF02308"/>
    </source>
</evidence>
<feature type="domain" description="MgtC/SapB/SrpB/YhiD N-terminal" evidence="2">
    <location>
        <begin position="10"/>
        <end position="137"/>
    </location>
</feature>
<organism evidence="4 5">
    <name type="scientific">Methylosinus trichosporium (strain ATCC 35070 / NCIMB 11131 / UNIQEM 75 / OB3b)</name>
    <dbReference type="NCBI Taxonomy" id="595536"/>
    <lineage>
        <taxon>Bacteria</taxon>
        <taxon>Pseudomonadati</taxon>
        <taxon>Pseudomonadota</taxon>
        <taxon>Alphaproteobacteria</taxon>
        <taxon>Hyphomicrobiales</taxon>
        <taxon>Methylocystaceae</taxon>
        <taxon>Methylosinus</taxon>
    </lineage>
</organism>
<dbReference type="Pfam" id="PF02308">
    <property type="entry name" value="MgtC"/>
    <property type="match status" value="1"/>
</dbReference>
<gene>
    <name evidence="4" type="ORF">CQW49_03445</name>
</gene>